<comment type="caution">
    <text evidence="1">The sequence shown here is derived from an EMBL/GenBank/DDBJ whole genome shotgun (WGS) entry which is preliminary data.</text>
</comment>
<organism evidence="1 2">
    <name type="scientific">Tianweitania aestuarii</name>
    <dbReference type="NCBI Taxonomy" id="2814886"/>
    <lineage>
        <taxon>Bacteria</taxon>
        <taxon>Pseudomonadati</taxon>
        <taxon>Pseudomonadota</taxon>
        <taxon>Alphaproteobacteria</taxon>
        <taxon>Hyphomicrobiales</taxon>
        <taxon>Phyllobacteriaceae</taxon>
        <taxon>Tianweitania</taxon>
    </lineage>
</organism>
<accession>A0ABS5RX27</accession>
<protein>
    <submittedName>
        <fullName evidence="1">WbqC family protein</fullName>
    </submittedName>
</protein>
<dbReference type="InterPro" id="IPR014985">
    <property type="entry name" value="WbqC"/>
</dbReference>
<keyword evidence="2" id="KW-1185">Reference proteome</keyword>
<evidence type="ECO:0000313" key="1">
    <source>
        <dbReference type="EMBL" id="MBS9720764.1"/>
    </source>
</evidence>
<evidence type="ECO:0000313" key="2">
    <source>
        <dbReference type="Proteomes" id="UP001297272"/>
    </source>
</evidence>
<dbReference type="EMBL" id="JAFMNX010000002">
    <property type="protein sequence ID" value="MBS9720764.1"/>
    <property type="molecule type" value="Genomic_DNA"/>
</dbReference>
<dbReference type="Pfam" id="PF08889">
    <property type="entry name" value="WbqC"/>
    <property type="match status" value="1"/>
</dbReference>
<name>A0ABS5RX27_9HYPH</name>
<proteinExistence type="predicted"/>
<dbReference type="RefSeq" id="WP_213984424.1">
    <property type="nucleotide sequence ID" value="NZ_JAFMNX010000002.1"/>
</dbReference>
<reference evidence="1 2" key="1">
    <citation type="submission" date="2021-03" db="EMBL/GenBank/DDBJ databases">
        <title>Tianweitania aestuarii sp. nov., isolated from a tidal flat.</title>
        <authorList>
            <person name="Park S."/>
            <person name="Yoon J.-H."/>
        </authorList>
    </citation>
    <scope>NUCLEOTIDE SEQUENCE [LARGE SCALE GENOMIC DNA]</scope>
    <source>
        <strain evidence="1 2">BSSL-BM11</strain>
    </source>
</reference>
<gene>
    <name evidence="1" type="ORF">JYU29_08705</name>
</gene>
<dbReference type="Proteomes" id="UP001297272">
    <property type="component" value="Unassembled WGS sequence"/>
</dbReference>
<sequence length="244" mass="28261">MKRVAIMQPYFFPYIGYYALIRHVDEFILLDAVQFIRHGWVDRNRILKQGGGFHYIRPALQKKSHTDAIQEVLVDNTQNWQSRMISQLDVYRRRAPNFHKVRALVGDILSVKYERLADLNQATLRGVFEYLDQPFNCELFSSSDLRIAPPATPGEWALNVCRAIGDVEEYWNPINGRDLFDEQKYREAGINLGLFEYKARSYAQGEEAFESSLSIIDVLMFNHPEVVVDMLNDFSVHPAGVIDQ</sequence>